<evidence type="ECO:0000313" key="10">
    <source>
        <dbReference type="EMBL" id="ANZ45983.1"/>
    </source>
</evidence>
<dbReference type="RefSeq" id="WP_066747294.1">
    <property type="nucleotide sequence ID" value="NZ_CP016757.1"/>
</dbReference>
<reference evidence="10" key="1">
    <citation type="submission" date="2016-08" db="EMBL/GenBank/DDBJ databases">
        <title>Complete genome of Cloacibacillus porcorum.</title>
        <authorList>
            <person name="Looft T."/>
            <person name="Bayles D.O."/>
            <person name="Alt D.P."/>
        </authorList>
    </citation>
    <scope>NUCLEOTIDE SEQUENCE [LARGE SCALE GENOMIC DNA]</scope>
    <source>
        <strain evidence="10">CL-84</strain>
    </source>
</reference>
<keyword evidence="2" id="KW-0004">4Fe-4S</keyword>
<name>A0A1B2I7P8_9BACT</name>
<dbReference type="GO" id="GO:0046872">
    <property type="term" value="F:metal ion binding"/>
    <property type="evidence" value="ECO:0007669"/>
    <property type="project" value="UniProtKB-KW"/>
</dbReference>
<dbReference type="PROSITE" id="PS01278">
    <property type="entry name" value="MTTASE_RADICAL"/>
    <property type="match status" value="1"/>
</dbReference>
<evidence type="ECO:0000256" key="7">
    <source>
        <dbReference type="ARBA" id="ARBA00023014"/>
    </source>
</evidence>
<evidence type="ECO:0000256" key="5">
    <source>
        <dbReference type="ARBA" id="ARBA00022723"/>
    </source>
</evidence>
<dbReference type="GeneID" id="83058825"/>
<gene>
    <name evidence="10" type="ORF">BED41_13310</name>
</gene>
<dbReference type="InterPro" id="IPR006638">
    <property type="entry name" value="Elp3/MiaA/NifB-like_rSAM"/>
</dbReference>
<keyword evidence="7" id="KW-0411">Iron-sulfur</keyword>
<protein>
    <submittedName>
        <fullName evidence="10">Uncharacterized protein</fullName>
    </submittedName>
</protein>
<keyword evidence="4" id="KW-0949">S-adenosyl-L-methionine</keyword>
<keyword evidence="5" id="KW-0479">Metal-binding</keyword>
<dbReference type="SFLD" id="SFLDS00029">
    <property type="entry name" value="Radical_SAM"/>
    <property type="match status" value="1"/>
</dbReference>
<comment type="cofactor">
    <cofactor evidence="1">
        <name>[4Fe-4S] cluster</name>
        <dbReference type="ChEBI" id="CHEBI:49883"/>
    </cofactor>
</comment>
<keyword evidence="6" id="KW-0408">Iron</keyword>
<evidence type="ECO:0000256" key="1">
    <source>
        <dbReference type="ARBA" id="ARBA00001966"/>
    </source>
</evidence>
<dbReference type="PANTHER" id="PTHR11918:SF45">
    <property type="entry name" value="THREONYLCARBAMOYLADENOSINE TRNA METHYLTHIOTRANSFERASE"/>
    <property type="match status" value="1"/>
</dbReference>
<feature type="domain" description="MTTase N-terminal" evidence="8">
    <location>
        <begin position="8"/>
        <end position="118"/>
    </location>
</feature>
<evidence type="ECO:0000259" key="9">
    <source>
        <dbReference type="PROSITE" id="PS51918"/>
    </source>
</evidence>
<dbReference type="Gene3D" id="3.40.50.12160">
    <property type="entry name" value="Methylthiotransferase, N-terminal domain"/>
    <property type="match status" value="1"/>
</dbReference>
<accession>A0A1B2I7P8</accession>
<evidence type="ECO:0000256" key="2">
    <source>
        <dbReference type="ARBA" id="ARBA00022485"/>
    </source>
</evidence>
<dbReference type="InterPro" id="IPR013848">
    <property type="entry name" value="Methylthiotransferase_N"/>
</dbReference>
<feature type="domain" description="Radical SAM core" evidence="9">
    <location>
        <begin position="144"/>
        <end position="367"/>
    </location>
</feature>
<dbReference type="InterPro" id="IPR007197">
    <property type="entry name" value="rSAM"/>
</dbReference>
<dbReference type="Pfam" id="PF04055">
    <property type="entry name" value="Radical_SAM"/>
    <property type="match status" value="1"/>
</dbReference>
<evidence type="ECO:0000256" key="4">
    <source>
        <dbReference type="ARBA" id="ARBA00022691"/>
    </source>
</evidence>
<dbReference type="PANTHER" id="PTHR11918">
    <property type="entry name" value="RADICAL SAM PROTEINS"/>
    <property type="match status" value="1"/>
</dbReference>
<proteinExistence type="predicted"/>
<dbReference type="InterPro" id="IPR058240">
    <property type="entry name" value="rSAM_sf"/>
</dbReference>
<dbReference type="STRING" id="1197717.BED41_13310"/>
<dbReference type="CDD" id="cd01335">
    <property type="entry name" value="Radical_SAM"/>
    <property type="match status" value="1"/>
</dbReference>
<evidence type="ECO:0000256" key="3">
    <source>
        <dbReference type="ARBA" id="ARBA00022679"/>
    </source>
</evidence>
<keyword evidence="3" id="KW-0808">Transferase</keyword>
<dbReference type="Proteomes" id="UP000093044">
    <property type="component" value="Chromosome"/>
</dbReference>
<dbReference type="InterPro" id="IPR038135">
    <property type="entry name" value="Methylthiotransferase_N_sf"/>
</dbReference>
<dbReference type="Gene3D" id="3.80.30.20">
    <property type="entry name" value="tm_1862 like domain"/>
    <property type="match status" value="1"/>
</dbReference>
<dbReference type="PROSITE" id="PS51918">
    <property type="entry name" value="RADICAL_SAM"/>
    <property type="match status" value="1"/>
</dbReference>
<dbReference type="SFLD" id="SFLDG01082">
    <property type="entry name" value="B12-binding_domain_containing"/>
    <property type="match status" value="1"/>
</dbReference>
<dbReference type="GO" id="GO:0051539">
    <property type="term" value="F:4 iron, 4 sulfur cluster binding"/>
    <property type="evidence" value="ECO:0007669"/>
    <property type="project" value="UniProtKB-KW"/>
</dbReference>
<keyword evidence="11" id="KW-1185">Reference proteome</keyword>
<dbReference type="PROSITE" id="PS51449">
    <property type="entry name" value="MTTASE_N"/>
    <property type="match status" value="1"/>
</dbReference>
<dbReference type="KEGG" id="cpor:BED41_13310"/>
<dbReference type="EMBL" id="CP016757">
    <property type="protein sequence ID" value="ANZ45983.1"/>
    <property type="molecule type" value="Genomic_DNA"/>
</dbReference>
<dbReference type="Pfam" id="PF00919">
    <property type="entry name" value="UPF0004"/>
    <property type="match status" value="1"/>
</dbReference>
<sequence>MMQRLSGKKFTVSIQGCRTNQYEGEAIAAALEAEGAVCGEESPDIVVVVTCTITAVADRKCRKLIRRARRENPHAVIAACGCYAQKVTEAERELLDIDIVLGNRLKHRLPELVAERLAGGAPRIEVDGDIERENIWDGLTLDRPRLHTRAFLKVQDGCNHYCSYCIVPSVRGKPVSRPLAEAVDEARRITESGCPEIVLTGVHLGLYDKLPQLVRRIGALPKIKRLRFGSIEPFAVNDELLAALADCPAFCEHLHMPLQSGDDGVLSSMKRGYRAADFAEIAARARSVLGDSLHISTDLMVGFPTEDDAAFRRSLDFVKGQGFGKVHVFPYSPREGTPAAAMEQLRSEAVHRRAAEALELAAELHKDFCSQWIGRECAILTEESDGTAAKGLTRNYIRVTAKAAAKINEEIIVIPAKYGEDGLITEGISENIQFNGDVSVI</sequence>
<organism evidence="10 11">
    <name type="scientific">Cloacibacillus porcorum</name>
    <dbReference type="NCBI Taxonomy" id="1197717"/>
    <lineage>
        <taxon>Bacteria</taxon>
        <taxon>Thermotogati</taxon>
        <taxon>Synergistota</taxon>
        <taxon>Synergistia</taxon>
        <taxon>Synergistales</taxon>
        <taxon>Synergistaceae</taxon>
        <taxon>Cloacibacillus</taxon>
    </lineage>
</organism>
<dbReference type="InterPro" id="IPR023404">
    <property type="entry name" value="rSAM_horseshoe"/>
</dbReference>
<dbReference type="SMART" id="SM00729">
    <property type="entry name" value="Elp3"/>
    <property type="match status" value="1"/>
</dbReference>
<dbReference type="GO" id="GO:0035598">
    <property type="term" value="F:tRNA (N(6)-L-threonylcarbamoyladenosine(37)-C(2))-methylthiotransferase activity"/>
    <property type="evidence" value="ECO:0007669"/>
    <property type="project" value="TreeGrafter"/>
</dbReference>
<dbReference type="AlphaFoldDB" id="A0A1B2I7P8"/>
<dbReference type="InterPro" id="IPR020612">
    <property type="entry name" value="Methylthiotransferase_CS"/>
</dbReference>
<dbReference type="OrthoDB" id="9805215at2"/>
<dbReference type="SUPFAM" id="SSF102114">
    <property type="entry name" value="Radical SAM enzymes"/>
    <property type="match status" value="1"/>
</dbReference>
<evidence type="ECO:0000259" key="8">
    <source>
        <dbReference type="PROSITE" id="PS51449"/>
    </source>
</evidence>
<evidence type="ECO:0000256" key="6">
    <source>
        <dbReference type="ARBA" id="ARBA00023004"/>
    </source>
</evidence>
<dbReference type="InterPro" id="IPR005839">
    <property type="entry name" value="Methylthiotransferase"/>
</dbReference>
<evidence type="ECO:0000313" key="11">
    <source>
        <dbReference type="Proteomes" id="UP000093044"/>
    </source>
</evidence>
<dbReference type="NCBIfam" id="TIGR00089">
    <property type="entry name" value="MiaB/RimO family radical SAM methylthiotransferase"/>
    <property type="match status" value="1"/>
</dbReference>